<dbReference type="KEGG" id="hsc:HVS_14655"/>
<dbReference type="Pfam" id="PF01527">
    <property type="entry name" value="HTH_Tnp_1"/>
    <property type="match status" value="1"/>
</dbReference>
<gene>
    <name evidence="2" type="ORF">HVS_14655</name>
</gene>
<dbReference type="InterPro" id="IPR051839">
    <property type="entry name" value="RD_transcriptional_regulator"/>
</dbReference>
<dbReference type="GO" id="GO:0004803">
    <property type="term" value="F:transposase activity"/>
    <property type="evidence" value="ECO:0007669"/>
    <property type="project" value="InterPro"/>
</dbReference>
<dbReference type="GO" id="GO:0006313">
    <property type="term" value="P:DNA transposition"/>
    <property type="evidence" value="ECO:0007669"/>
    <property type="project" value="InterPro"/>
</dbReference>
<dbReference type="EMBL" id="CP025197">
    <property type="protein sequence ID" value="AUG58784.1"/>
    <property type="molecule type" value="Genomic_DNA"/>
</dbReference>
<dbReference type="GO" id="GO:0003677">
    <property type="term" value="F:DNA binding"/>
    <property type="evidence" value="ECO:0007669"/>
    <property type="project" value="InterPro"/>
</dbReference>
<dbReference type="PANTHER" id="PTHR33215">
    <property type="entry name" value="PROTEIN DISTAL ANTENNA"/>
    <property type="match status" value="1"/>
</dbReference>
<name>A0A2K9EF64_9FIRM</name>
<dbReference type="AlphaFoldDB" id="A0A2K9EF64"/>
<feature type="coiled-coil region" evidence="1">
    <location>
        <begin position="62"/>
        <end position="89"/>
    </location>
</feature>
<accession>A0A2K9EF64</accession>
<keyword evidence="1" id="KW-0175">Coiled coil</keyword>
<dbReference type="InterPro" id="IPR009057">
    <property type="entry name" value="Homeodomain-like_sf"/>
</dbReference>
<dbReference type="Proteomes" id="UP000233534">
    <property type="component" value="Chromosome"/>
</dbReference>
<protein>
    <submittedName>
        <fullName evidence="2">Transposase</fullName>
    </submittedName>
</protein>
<dbReference type="PANTHER" id="PTHR33215:SF13">
    <property type="entry name" value="PROTEIN DISTAL ANTENNA"/>
    <property type="match status" value="1"/>
</dbReference>
<sequence>MAKRRKRYTKEFKQSLVSMICEEGKSATAIAEDVGIHVNTLYRWVSEFKDHGNDAFPGNGNLKPEDAEIRKMKKELDDLQEENAILKKAIRIFTKPGN</sequence>
<evidence type="ECO:0000313" key="2">
    <source>
        <dbReference type="EMBL" id="AUG58784.1"/>
    </source>
</evidence>
<keyword evidence="3" id="KW-1185">Reference proteome</keyword>
<dbReference type="SUPFAM" id="SSF46689">
    <property type="entry name" value="Homeodomain-like"/>
    <property type="match status" value="1"/>
</dbReference>
<organism evidence="2 3">
    <name type="scientific">Acetivibrio saccincola</name>
    <dbReference type="NCBI Taxonomy" id="1677857"/>
    <lineage>
        <taxon>Bacteria</taxon>
        <taxon>Bacillati</taxon>
        <taxon>Bacillota</taxon>
        <taxon>Clostridia</taxon>
        <taxon>Eubacteriales</taxon>
        <taxon>Oscillospiraceae</taxon>
        <taxon>Acetivibrio</taxon>
    </lineage>
</organism>
<evidence type="ECO:0000313" key="3">
    <source>
        <dbReference type="Proteomes" id="UP000233534"/>
    </source>
</evidence>
<proteinExistence type="predicted"/>
<dbReference type="InterPro" id="IPR002514">
    <property type="entry name" value="Transposase_8"/>
</dbReference>
<dbReference type="Gene3D" id="1.10.10.60">
    <property type="entry name" value="Homeodomain-like"/>
    <property type="match status" value="1"/>
</dbReference>
<reference evidence="2 3" key="1">
    <citation type="submission" date="2017-12" db="EMBL/GenBank/DDBJ databases">
        <title>Complete genome sequence of Herbivorax saccincola GGR1, a novel Cellulosome-producing hydrolytic bacterium in a thermophilic biogas plant, established by Illumina and Nanopore MinION sequencing.</title>
        <authorList>
            <person name="Pechtl A."/>
            <person name="Ruckert C."/>
            <person name="Koeck D.E."/>
            <person name="Maus I."/>
            <person name="Winkler A."/>
            <person name="Kalinowski J."/>
            <person name="Puhler A."/>
            <person name="Schwarz W.W."/>
            <person name="Zverlov V.V."/>
            <person name="Schluter A."/>
            <person name="Liebl W."/>
        </authorList>
    </citation>
    <scope>NUCLEOTIDE SEQUENCE [LARGE SCALE GENOMIC DNA]</scope>
    <source>
        <strain evidence="3">SR1</strain>
    </source>
</reference>
<evidence type="ECO:0000256" key="1">
    <source>
        <dbReference type="SAM" id="Coils"/>
    </source>
</evidence>